<evidence type="ECO:0000256" key="1">
    <source>
        <dbReference type="SAM" id="Phobius"/>
    </source>
</evidence>
<dbReference type="EMBL" id="CP036287">
    <property type="protein sequence ID" value="QDU68005.1"/>
    <property type="molecule type" value="Genomic_DNA"/>
</dbReference>
<keyword evidence="1" id="KW-1133">Transmembrane helix</keyword>
<sequence length="334" mass="36293">MAVHDPNPDPPERAAKARAALVIAAVLAVVVELLLALALPEHRGRHELDARVAQVQGARIAPRVVLLSDSVSYDVLWPVPDGVLDLSSNQSVSTAGNAFLVQRLADTLARRGVGGGVERVVYVLSPASFEADLRSERFLELYFTSIFNRPAERHAVSERLGRPELVAELETQARRRWLYPPSYLRRGYLLRPLAEAMRELDRRLRGSGQLPSAAPAATLQRIDKDTALDHLMVSEVTADFLPLLAEAAGRLGARVEVRLAPVPPTTRAAWQANGALPDLERELEALCAPVDGLTYGGPIPYEPPGDRAFYDGSHLHPVARRAYGEALAAELGDG</sequence>
<keyword evidence="3" id="KW-1185">Reference proteome</keyword>
<evidence type="ECO:0000313" key="3">
    <source>
        <dbReference type="Proteomes" id="UP000316921"/>
    </source>
</evidence>
<dbReference type="AlphaFoldDB" id="A0A518BLZ9"/>
<organism evidence="2 3">
    <name type="scientific">Engelhardtia mirabilis</name>
    <dbReference type="NCBI Taxonomy" id="2528011"/>
    <lineage>
        <taxon>Bacteria</taxon>
        <taxon>Pseudomonadati</taxon>
        <taxon>Planctomycetota</taxon>
        <taxon>Planctomycetia</taxon>
        <taxon>Planctomycetia incertae sedis</taxon>
        <taxon>Engelhardtia</taxon>
    </lineage>
</organism>
<accession>A0A518BLZ9</accession>
<keyword evidence="1" id="KW-0812">Transmembrane</keyword>
<evidence type="ECO:0000313" key="2">
    <source>
        <dbReference type="EMBL" id="QDU68005.1"/>
    </source>
</evidence>
<dbReference type="Proteomes" id="UP000316921">
    <property type="component" value="Chromosome"/>
</dbReference>
<dbReference type="RefSeq" id="WP_145066650.1">
    <property type="nucleotide sequence ID" value="NZ_CP036287.1"/>
</dbReference>
<dbReference type="KEGG" id="pbap:Pla133_30960"/>
<feature type="transmembrane region" description="Helical" evidence="1">
    <location>
        <begin position="20"/>
        <end position="39"/>
    </location>
</feature>
<gene>
    <name evidence="2" type="ORF">Pla133_30960</name>
</gene>
<reference evidence="2 3" key="1">
    <citation type="submission" date="2019-02" db="EMBL/GenBank/DDBJ databases">
        <title>Deep-cultivation of Planctomycetes and their phenomic and genomic characterization uncovers novel biology.</title>
        <authorList>
            <person name="Wiegand S."/>
            <person name="Jogler M."/>
            <person name="Boedeker C."/>
            <person name="Pinto D."/>
            <person name="Vollmers J."/>
            <person name="Rivas-Marin E."/>
            <person name="Kohn T."/>
            <person name="Peeters S.H."/>
            <person name="Heuer A."/>
            <person name="Rast P."/>
            <person name="Oberbeckmann S."/>
            <person name="Bunk B."/>
            <person name="Jeske O."/>
            <person name="Meyerdierks A."/>
            <person name="Storesund J.E."/>
            <person name="Kallscheuer N."/>
            <person name="Luecker S."/>
            <person name="Lage O.M."/>
            <person name="Pohl T."/>
            <person name="Merkel B.J."/>
            <person name="Hornburger P."/>
            <person name="Mueller R.-W."/>
            <person name="Bruemmer F."/>
            <person name="Labrenz M."/>
            <person name="Spormann A.M."/>
            <person name="Op den Camp H."/>
            <person name="Overmann J."/>
            <person name="Amann R."/>
            <person name="Jetten M.S.M."/>
            <person name="Mascher T."/>
            <person name="Medema M.H."/>
            <person name="Devos D.P."/>
            <person name="Kaster A.-K."/>
            <person name="Ovreas L."/>
            <person name="Rohde M."/>
            <person name="Galperin M.Y."/>
            <person name="Jogler C."/>
        </authorList>
    </citation>
    <scope>NUCLEOTIDE SEQUENCE [LARGE SCALE GENOMIC DNA]</scope>
    <source>
        <strain evidence="2 3">Pla133</strain>
    </source>
</reference>
<keyword evidence="1" id="KW-0472">Membrane</keyword>
<name>A0A518BLZ9_9BACT</name>
<proteinExistence type="predicted"/>
<protein>
    <submittedName>
        <fullName evidence="2">Uncharacterized protein</fullName>
    </submittedName>
</protein>